<dbReference type="Gene3D" id="1.10.1520.10">
    <property type="entry name" value="Ribonuclease III domain"/>
    <property type="match status" value="1"/>
</dbReference>
<dbReference type="SUPFAM" id="SSF69065">
    <property type="entry name" value="RNase III domain-like"/>
    <property type="match status" value="1"/>
</dbReference>
<dbReference type="PROSITE" id="PS50142">
    <property type="entry name" value="RNASE_3_2"/>
    <property type="match status" value="1"/>
</dbReference>
<organism evidence="2 3">
    <name type="scientific">Sporormia fimetaria CBS 119925</name>
    <dbReference type="NCBI Taxonomy" id="1340428"/>
    <lineage>
        <taxon>Eukaryota</taxon>
        <taxon>Fungi</taxon>
        <taxon>Dikarya</taxon>
        <taxon>Ascomycota</taxon>
        <taxon>Pezizomycotina</taxon>
        <taxon>Dothideomycetes</taxon>
        <taxon>Pleosporomycetidae</taxon>
        <taxon>Pleosporales</taxon>
        <taxon>Sporormiaceae</taxon>
        <taxon>Sporormia</taxon>
    </lineage>
</organism>
<evidence type="ECO:0000259" key="1">
    <source>
        <dbReference type="PROSITE" id="PS50142"/>
    </source>
</evidence>
<dbReference type="AlphaFoldDB" id="A0A6A6V235"/>
<feature type="domain" description="RNase III" evidence="1">
    <location>
        <begin position="19"/>
        <end position="149"/>
    </location>
</feature>
<evidence type="ECO:0000313" key="3">
    <source>
        <dbReference type="Proteomes" id="UP000799440"/>
    </source>
</evidence>
<proteinExistence type="predicted"/>
<dbReference type="InterPro" id="IPR000999">
    <property type="entry name" value="RNase_III_dom"/>
</dbReference>
<dbReference type="GO" id="GO:0006396">
    <property type="term" value="P:RNA processing"/>
    <property type="evidence" value="ECO:0007669"/>
    <property type="project" value="InterPro"/>
</dbReference>
<dbReference type="OrthoDB" id="67027at2759"/>
<dbReference type="InterPro" id="IPR036389">
    <property type="entry name" value="RNase_III_sf"/>
</dbReference>
<accession>A0A6A6V235</accession>
<reference evidence="2" key="1">
    <citation type="journal article" date="2020" name="Stud. Mycol.">
        <title>101 Dothideomycetes genomes: a test case for predicting lifestyles and emergence of pathogens.</title>
        <authorList>
            <person name="Haridas S."/>
            <person name="Albert R."/>
            <person name="Binder M."/>
            <person name="Bloem J."/>
            <person name="Labutti K."/>
            <person name="Salamov A."/>
            <person name="Andreopoulos B."/>
            <person name="Baker S."/>
            <person name="Barry K."/>
            <person name="Bills G."/>
            <person name="Bluhm B."/>
            <person name="Cannon C."/>
            <person name="Castanera R."/>
            <person name="Culley D."/>
            <person name="Daum C."/>
            <person name="Ezra D."/>
            <person name="Gonzalez J."/>
            <person name="Henrissat B."/>
            <person name="Kuo A."/>
            <person name="Liang C."/>
            <person name="Lipzen A."/>
            <person name="Lutzoni F."/>
            <person name="Magnuson J."/>
            <person name="Mondo S."/>
            <person name="Nolan M."/>
            <person name="Ohm R."/>
            <person name="Pangilinan J."/>
            <person name="Park H.-J."/>
            <person name="Ramirez L."/>
            <person name="Alfaro M."/>
            <person name="Sun H."/>
            <person name="Tritt A."/>
            <person name="Yoshinaga Y."/>
            <person name="Zwiers L.-H."/>
            <person name="Turgeon B."/>
            <person name="Goodwin S."/>
            <person name="Spatafora J."/>
            <person name="Crous P."/>
            <person name="Grigoriev I."/>
        </authorList>
    </citation>
    <scope>NUCLEOTIDE SEQUENCE</scope>
    <source>
        <strain evidence="2">CBS 119925</strain>
    </source>
</reference>
<name>A0A6A6V235_9PLEO</name>
<sequence>MSPGRTTPLTPPLTPDEKLTTAQTILGHTFTHTDLLVEALQAAGNGYAVQLSTRTYTPQKNTRLALLGDGLLSSILREAWYATSQPLASWSRVAETVLANRHPKGLGCRGVKMGLGDCLFLNPGMWTYEVGMVATAVEALVGAVFLDVGGGGKGWEAVKVVVGQLGLLEHELLK</sequence>
<gene>
    <name evidence="2" type="ORF">M011DRAFT_461422</name>
</gene>
<dbReference type="Proteomes" id="UP000799440">
    <property type="component" value="Unassembled WGS sequence"/>
</dbReference>
<keyword evidence="3" id="KW-1185">Reference proteome</keyword>
<evidence type="ECO:0000313" key="2">
    <source>
        <dbReference type="EMBL" id="KAF2743774.1"/>
    </source>
</evidence>
<dbReference type="GO" id="GO:0004525">
    <property type="term" value="F:ribonuclease III activity"/>
    <property type="evidence" value="ECO:0007669"/>
    <property type="project" value="InterPro"/>
</dbReference>
<dbReference type="EMBL" id="MU006594">
    <property type="protein sequence ID" value="KAF2743774.1"/>
    <property type="molecule type" value="Genomic_DNA"/>
</dbReference>
<protein>
    <recommendedName>
        <fullName evidence="1">RNase III domain-containing protein</fullName>
    </recommendedName>
</protein>